<dbReference type="KEGG" id="sxi:SXIM_31960"/>
<dbReference type="PATRIC" id="fig|408015.6.peg.3236"/>
<reference evidence="2" key="1">
    <citation type="submission" date="2019-08" db="EMBL/GenBank/DDBJ databases">
        <title>Complete genome sequence of a mangrove-derived Streptomyces xiamenensis.</title>
        <authorList>
            <person name="Xu J."/>
        </authorList>
    </citation>
    <scope>NUCLEOTIDE SEQUENCE</scope>
    <source>
        <strain evidence="2">318</strain>
    </source>
</reference>
<dbReference type="EMBL" id="CP009922">
    <property type="protein sequence ID" value="AKG44580.1"/>
    <property type="molecule type" value="Genomic_DNA"/>
</dbReference>
<dbReference type="HOGENOM" id="CLU_2132237_0_0_11"/>
<dbReference type="RefSeq" id="WP_030729466.1">
    <property type="nucleotide sequence ID" value="NZ_CP009922.3"/>
</dbReference>
<keyword evidence="1" id="KW-1133">Transmembrane helix</keyword>
<evidence type="ECO:0000313" key="3">
    <source>
        <dbReference type="Proteomes" id="UP000034034"/>
    </source>
</evidence>
<evidence type="ECO:0000313" key="2">
    <source>
        <dbReference type="EMBL" id="AKG44580.1"/>
    </source>
</evidence>
<feature type="transmembrane region" description="Helical" evidence="1">
    <location>
        <begin position="72"/>
        <end position="95"/>
    </location>
</feature>
<gene>
    <name evidence="2" type="ORF">SXIM_31960</name>
</gene>
<accession>A0A0F7FVT4</accession>
<sequence length="113" mass="11580">MPEARERAGRVANPVTAGLAVVMVLVWLPVLGDAGDSGPAAGLPLLVSAMPSFALITGVGDLFWENGRPDGFVVPAIVAAQAMNVLVGGAVYGEVRAAWRARKRLRHPGPGAG</sequence>
<dbReference type="Proteomes" id="UP000034034">
    <property type="component" value="Chromosome"/>
</dbReference>
<keyword evidence="1" id="KW-0812">Transmembrane</keyword>
<dbReference type="AlphaFoldDB" id="A0A0F7FVT4"/>
<evidence type="ECO:0000256" key="1">
    <source>
        <dbReference type="SAM" id="Phobius"/>
    </source>
</evidence>
<name>A0A0F7FVT4_9ACTN</name>
<feature type="transmembrane region" description="Helical" evidence="1">
    <location>
        <begin position="12"/>
        <end position="31"/>
    </location>
</feature>
<keyword evidence="3" id="KW-1185">Reference proteome</keyword>
<keyword evidence="1" id="KW-0472">Membrane</keyword>
<protein>
    <submittedName>
        <fullName evidence="2">Uncharacterized protein</fullName>
    </submittedName>
</protein>
<organism evidence="2 3">
    <name type="scientific">Streptomyces xiamenensis</name>
    <dbReference type="NCBI Taxonomy" id="408015"/>
    <lineage>
        <taxon>Bacteria</taxon>
        <taxon>Bacillati</taxon>
        <taxon>Actinomycetota</taxon>
        <taxon>Actinomycetes</taxon>
        <taxon>Kitasatosporales</taxon>
        <taxon>Streptomycetaceae</taxon>
        <taxon>Streptomyces</taxon>
    </lineage>
</organism>
<proteinExistence type="predicted"/>